<evidence type="ECO:0000256" key="9">
    <source>
        <dbReference type="RuleBase" id="RU004016"/>
    </source>
</evidence>
<evidence type="ECO:0000313" key="12">
    <source>
        <dbReference type="EMBL" id="OGY56265.1"/>
    </source>
</evidence>
<feature type="binding site" evidence="8">
    <location>
        <position position="256"/>
    </location>
    <ligand>
        <name>substrate</name>
    </ligand>
</feature>
<evidence type="ECO:0000256" key="3">
    <source>
        <dbReference type="ARBA" id="ARBA00022801"/>
    </source>
</evidence>
<dbReference type="Gene3D" id="3.40.710.10">
    <property type="entry name" value="DD-peptidase/beta-lactamase superfamily"/>
    <property type="match status" value="1"/>
</dbReference>
<dbReference type="InterPro" id="IPR012338">
    <property type="entry name" value="Beta-lactam/transpept-like"/>
</dbReference>
<evidence type="ECO:0000313" key="13">
    <source>
        <dbReference type="Proteomes" id="UP000177062"/>
    </source>
</evidence>
<comment type="similarity">
    <text evidence="1 9">Belongs to the peptidase S11 family.</text>
</comment>
<comment type="caution">
    <text evidence="12">The sequence shown here is derived from an EMBL/GenBank/DDBJ whole genome shotgun (WGS) entry which is preliminary data.</text>
</comment>
<dbReference type="Proteomes" id="UP000177062">
    <property type="component" value="Unassembled WGS sequence"/>
</dbReference>
<dbReference type="InterPro" id="IPR000871">
    <property type="entry name" value="Beta-lactam_class-A"/>
</dbReference>
<dbReference type="PANTHER" id="PTHR35333:SF3">
    <property type="entry name" value="BETA-LACTAMASE-TYPE TRANSPEPTIDASE FOLD CONTAINING PROTEIN"/>
    <property type="match status" value="1"/>
</dbReference>
<dbReference type="GO" id="GO:0009252">
    <property type="term" value="P:peptidoglycan biosynthetic process"/>
    <property type="evidence" value="ECO:0007669"/>
    <property type="project" value="UniProtKB-KW"/>
</dbReference>
<evidence type="ECO:0000256" key="10">
    <source>
        <dbReference type="SAM" id="Phobius"/>
    </source>
</evidence>
<feature type="active site" description="Proton acceptor" evidence="7">
    <location>
        <position position="100"/>
    </location>
</feature>
<protein>
    <recommendedName>
        <fullName evidence="11">Peptidase S11 D-alanyl-D-alanine carboxypeptidase A N-terminal domain-containing protein</fullName>
    </recommendedName>
</protein>
<feature type="active site" description="Acyl-ester intermediate" evidence="7">
    <location>
        <position position="97"/>
    </location>
</feature>
<keyword evidence="10" id="KW-1133">Transmembrane helix</keyword>
<sequence length="301" mass="32883">MMRQTTVVTSIFLVFLLLLIAGFLLYQERWVFVSSETEETKESADGLTVDGTGLVAESPVLETNNEEQTRAIAAGSYLISGEKISGWNTEKRWPIASITKLLTALVAEEIMQPTEVVEITQSAVDTLGESGGFMAGENFQIRDLIKAMLLVSSNDAATALAQHYGEERFIAEMNRIAEEAGMENAHFVDPAGLSTQNQAPIKDLVSLVHHIWRKYPLLLQLSRQSTDLIVDTKTNQIRQLVSINQFAGRIDFLGGKTGSLPEADGNLVSVFNVAGRAEPVVIVVLGSKDRFGETTNILNGL</sequence>
<keyword evidence="10" id="KW-0812">Transmembrane</keyword>
<dbReference type="SUPFAM" id="SSF56601">
    <property type="entry name" value="beta-lactamase/transpeptidase-like"/>
    <property type="match status" value="1"/>
</dbReference>
<evidence type="ECO:0000256" key="8">
    <source>
        <dbReference type="PIRSR" id="PIRSR618044-2"/>
    </source>
</evidence>
<dbReference type="GO" id="GO:0006508">
    <property type="term" value="P:proteolysis"/>
    <property type="evidence" value="ECO:0007669"/>
    <property type="project" value="InterPro"/>
</dbReference>
<evidence type="ECO:0000256" key="2">
    <source>
        <dbReference type="ARBA" id="ARBA00022729"/>
    </source>
</evidence>
<feature type="domain" description="Peptidase S11 D-alanyl-D-alanine carboxypeptidase A N-terminal" evidence="11">
    <location>
        <begin position="68"/>
        <end position="288"/>
    </location>
</feature>
<dbReference type="Pfam" id="PF00768">
    <property type="entry name" value="Peptidase_S11"/>
    <property type="match status" value="1"/>
</dbReference>
<evidence type="ECO:0000256" key="7">
    <source>
        <dbReference type="PIRSR" id="PIRSR618044-1"/>
    </source>
</evidence>
<keyword evidence="5" id="KW-0573">Peptidoglycan synthesis</keyword>
<reference evidence="12 13" key="1">
    <citation type="journal article" date="2016" name="Nat. Commun.">
        <title>Thousands of microbial genomes shed light on interconnected biogeochemical processes in an aquifer system.</title>
        <authorList>
            <person name="Anantharaman K."/>
            <person name="Brown C.T."/>
            <person name="Hug L.A."/>
            <person name="Sharon I."/>
            <person name="Castelle C.J."/>
            <person name="Probst A.J."/>
            <person name="Thomas B.C."/>
            <person name="Singh A."/>
            <person name="Wilkins M.J."/>
            <person name="Karaoz U."/>
            <person name="Brodie E.L."/>
            <person name="Williams K.H."/>
            <person name="Hubbard S.S."/>
            <person name="Banfield J.F."/>
        </authorList>
    </citation>
    <scope>NUCLEOTIDE SEQUENCE [LARGE SCALE GENOMIC DNA]</scope>
</reference>
<evidence type="ECO:0000256" key="4">
    <source>
        <dbReference type="ARBA" id="ARBA00022960"/>
    </source>
</evidence>
<gene>
    <name evidence="12" type="ORF">A2Y84_00480</name>
</gene>
<proteinExistence type="inferred from homology"/>
<keyword evidence="4" id="KW-0133">Cell shape</keyword>
<keyword evidence="10" id="KW-0472">Membrane</keyword>
<keyword evidence="6" id="KW-0961">Cell wall biogenesis/degradation</keyword>
<keyword evidence="2" id="KW-0732">Signal</keyword>
<dbReference type="InterPro" id="IPR001967">
    <property type="entry name" value="Peptidase_S11_N"/>
</dbReference>
<evidence type="ECO:0000256" key="6">
    <source>
        <dbReference type="ARBA" id="ARBA00023316"/>
    </source>
</evidence>
<evidence type="ECO:0000256" key="1">
    <source>
        <dbReference type="ARBA" id="ARBA00007164"/>
    </source>
</evidence>
<dbReference type="EMBL" id="MHIT01000030">
    <property type="protein sequence ID" value="OGY56265.1"/>
    <property type="molecule type" value="Genomic_DNA"/>
</dbReference>
<dbReference type="GO" id="GO:0008360">
    <property type="term" value="P:regulation of cell shape"/>
    <property type="evidence" value="ECO:0007669"/>
    <property type="project" value="UniProtKB-KW"/>
</dbReference>
<evidence type="ECO:0000256" key="5">
    <source>
        <dbReference type="ARBA" id="ARBA00022984"/>
    </source>
</evidence>
<dbReference type="GO" id="GO:0046677">
    <property type="term" value="P:response to antibiotic"/>
    <property type="evidence" value="ECO:0007669"/>
    <property type="project" value="InterPro"/>
</dbReference>
<feature type="transmembrane region" description="Helical" evidence="10">
    <location>
        <begin position="7"/>
        <end position="26"/>
    </location>
</feature>
<feature type="active site" evidence="7">
    <location>
        <position position="152"/>
    </location>
</feature>
<dbReference type="PRINTS" id="PR00725">
    <property type="entry name" value="DADACBPTASE1"/>
</dbReference>
<dbReference type="AlphaFoldDB" id="A0A1G1YV65"/>
<organism evidence="12 13">
    <name type="scientific">Candidatus Colwellbacteria bacterium RBG_13_48_8</name>
    <dbReference type="NCBI Taxonomy" id="1797685"/>
    <lineage>
        <taxon>Bacteria</taxon>
        <taxon>Candidatus Colwelliibacteriota</taxon>
    </lineage>
</organism>
<dbReference type="GO" id="GO:0009002">
    <property type="term" value="F:serine-type D-Ala-D-Ala carboxypeptidase activity"/>
    <property type="evidence" value="ECO:0007669"/>
    <property type="project" value="InterPro"/>
</dbReference>
<keyword evidence="3" id="KW-0378">Hydrolase</keyword>
<dbReference type="GO" id="GO:0008800">
    <property type="term" value="F:beta-lactamase activity"/>
    <property type="evidence" value="ECO:0007669"/>
    <property type="project" value="InterPro"/>
</dbReference>
<accession>A0A1G1YV65</accession>
<dbReference type="GO" id="GO:0071555">
    <property type="term" value="P:cell wall organization"/>
    <property type="evidence" value="ECO:0007669"/>
    <property type="project" value="UniProtKB-KW"/>
</dbReference>
<name>A0A1G1YV65_9BACT</name>
<dbReference type="GO" id="GO:0030655">
    <property type="term" value="P:beta-lactam antibiotic catabolic process"/>
    <property type="evidence" value="ECO:0007669"/>
    <property type="project" value="InterPro"/>
</dbReference>
<evidence type="ECO:0000259" key="11">
    <source>
        <dbReference type="Pfam" id="PF00768"/>
    </source>
</evidence>
<dbReference type="PANTHER" id="PTHR35333">
    <property type="entry name" value="BETA-LACTAMASE"/>
    <property type="match status" value="1"/>
</dbReference>
<dbReference type="InterPro" id="IPR018044">
    <property type="entry name" value="Peptidase_S11"/>
</dbReference>